<dbReference type="AlphaFoldDB" id="F4CAB7"/>
<reference evidence="2" key="1">
    <citation type="submission" date="2011-03" db="EMBL/GenBank/DDBJ databases">
        <title>Complete sequence of Sphingobacterium sp. 21.</title>
        <authorList>
            <consortium name="US DOE Joint Genome Institute"/>
            <person name="Lucas S."/>
            <person name="Copeland A."/>
            <person name="Lapidus A."/>
            <person name="Cheng J.-F."/>
            <person name="Goodwin L."/>
            <person name="Pitluck S."/>
            <person name="Davenport K."/>
            <person name="Detter J.C."/>
            <person name="Han C."/>
            <person name="Tapia R."/>
            <person name="Land M."/>
            <person name="Hauser L."/>
            <person name="Kyrpides N."/>
            <person name="Ivanova N."/>
            <person name="Ovchinnikova G."/>
            <person name="Pagani I."/>
            <person name="Siebers A.K."/>
            <person name="Allgaier M."/>
            <person name="Thelen M.P."/>
            <person name="Hugenholtz P."/>
            <person name="Woyke T."/>
        </authorList>
    </citation>
    <scope>NUCLEOTIDE SEQUENCE</scope>
    <source>
        <strain evidence="2">21</strain>
    </source>
</reference>
<dbReference type="PATRIC" id="fig|743722.3.peg.4422"/>
<gene>
    <name evidence="2" type="ordered locus">Sph21_4150</name>
</gene>
<dbReference type="HOGENOM" id="CLU_150067_0_0_10"/>
<organism evidence="2">
    <name type="scientific">Sphingobacterium sp. (strain 21)</name>
    <dbReference type="NCBI Taxonomy" id="743722"/>
    <lineage>
        <taxon>Bacteria</taxon>
        <taxon>Pseudomonadati</taxon>
        <taxon>Bacteroidota</taxon>
        <taxon>Sphingobacteriia</taxon>
        <taxon>Sphingobacteriales</taxon>
        <taxon>Sphingobacteriaceae</taxon>
        <taxon>Sphingobacterium</taxon>
    </lineage>
</organism>
<protein>
    <recommendedName>
        <fullName evidence="3">Soluble adenylyl cyclase-like protein</fullName>
    </recommendedName>
</protein>
<dbReference type="eggNOG" id="ENOG5032ZSS">
    <property type="taxonomic scope" value="Bacteria"/>
</dbReference>
<name>F4CAB7_SPHS2</name>
<evidence type="ECO:0000313" key="2">
    <source>
        <dbReference type="EMBL" id="ADZ80682.1"/>
    </source>
</evidence>
<accession>F4CAB7</accession>
<dbReference type="EMBL" id="CP002584">
    <property type="protein sequence ID" value="ADZ80682.1"/>
    <property type="molecule type" value="Genomic_DNA"/>
</dbReference>
<dbReference type="KEGG" id="shg:Sph21_4150"/>
<evidence type="ECO:0008006" key="3">
    <source>
        <dbReference type="Google" id="ProtNLM"/>
    </source>
</evidence>
<sequence length="164" mass="18596">MLKFSYIFVINHKTIVMKAESITEKQVVEFLKLRQQQLKEELKSIEVTINAIAQSKSVNLGNDRIKSDSPDTDDATKKRKTAGKALAPQENFNVNSKLDQKISYALTKIGSGYKDDILEVLNQAQPEADPYKVEKAVAVRLSYLLKNDFIQATKHGRSYKYSLK</sequence>
<evidence type="ECO:0000256" key="1">
    <source>
        <dbReference type="SAM" id="MobiDB-lite"/>
    </source>
</evidence>
<proteinExistence type="predicted"/>
<feature type="region of interest" description="Disordered" evidence="1">
    <location>
        <begin position="61"/>
        <end position="86"/>
    </location>
</feature>